<dbReference type="PROSITE" id="PS51683">
    <property type="entry name" value="SAM_OMT_II"/>
    <property type="match status" value="1"/>
</dbReference>
<dbReference type="InterPro" id="IPR036390">
    <property type="entry name" value="WH_DNA-bd_sf"/>
</dbReference>
<reference evidence="5 6" key="1">
    <citation type="submission" date="2019-06" db="EMBL/GenBank/DDBJ databases">
        <title>A chromosomal-level reference genome of Carpinus fangiana (Coryloideae, Betulaceae).</title>
        <authorList>
            <person name="Yang X."/>
            <person name="Wang Z."/>
            <person name="Zhang L."/>
            <person name="Hao G."/>
            <person name="Liu J."/>
            <person name="Yang Y."/>
        </authorList>
    </citation>
    <scope>NUCLEOTIDE SEQUENCE [LARGE SCALE GENOMIC DNA]</scope>
    <source>
        <strain evidence="5">Cfa_2016G</strain>
        <tissue evidence="5">Leaf</tissue>
    </source>
</reference>
<organism evidence="5 6">
    <name type="scientific">Carpinus fangiana</name>
    <dbReference type="NCBI Taxonomy" id="176857"/>
    <lineage>
        <taxon>Eukaryota</taxon>
        <taxon>Viridiplantae</taxon>
        <taxon>Streptophyta</taxon>
        <taxon>Embryophyta</taxon>
        <taxon>Tracheophyta</taxon>
        <taxon>Spermatophyta</taxon>
        <taxon>Magnoliopsida</taxon>
        <taxon>eudicotyledons</taxon>
        <taxon>Gunneridae</taxon>
        <taxon>Pentapetalae</taxon>
        <taxon>rosids</taxon>
        <taxon>fabids</taxon>
        <taxon>Fagales</taxon>
        <taxon>Betulaceae</taxon>
        <taxon>Carpinus</taxon>
    </lineage>
</organism>
<evidence type="ECO:0000256" key="3">
    <source>
        <dbReference type="ARBA" id="ARBA00022691"/>
    </source>
</evidence>
<keyword evidence="1" id="KW-0489">Methyltransferase</keyword>
<dbReference type="OrthoDB" id="1606438at2759"/>
<dbReference type="PANTHER" id="PTHR43712:SF5">
    <property type="entry name" value="O-METHYLTRANSFERASE ASQN-RELATED"/>
    <property type="match status" value="1"/>
</dbReference>
<dbReference type="SUPFAM" id="SSF53335">
    <property type="entry name" value="S-adenosyl-L-methionine-dependent methyltransferases"/>
    <property type="match status" value="1"/>
</dbReference>
<evidence type="ECO:0000256" key="2">
    <source>
        <dbReference type="ARBA" id="ARBA00022679"/>
    </source>
</evidence>
<dbReference type="InterPro" id="IPR036388">
    <property type="entry name" value="WH-like_DNA-bd_sf"/>
</dbReference>
<dbReference type="GO" id="GO:0032259">
    <property type="term" value="P:methylation"/>
    <property type="evidence" value="ECO:0007669"/>
    <property type="project" value="UniProtKB-KW"/>
</dbReference>
<evidence type="ECO:0000313" key="6">
    <source>
        <dbReference type="Proteomes" id="UP000327013"/>
    </source>
</evidence>
<proteinExistence type="predicted"/>
<dbReference type="CDD" id="cd02440">
    <property type="entry name" value="AdoMet_MTases"/>
    <property type="match status" value="1"/>
</dbReference>
<evidence type="ECO:0000256" key="1">
    <source>
        <dbReference type="ARBA" id="ARBA00022603"/>
    </source>
</evidence>
<evidence type="ECO:0000313" key="5">
    <source>
        <dbReference type="EMBL" id="KAB9006552.1"/>
    </source>
</evidence>
<keyword evidence="2" id="KW-0808">Transferase</keyword>
<protein>
    <recommendedName>
        <fullName evidence="4">O-methyltransferase C-terminal domain-containing protein</fullName>
    </recommendedName>
</protein>
<sequence length="423" mass="47422">MTEGLTMTELADIVSARTQTLNEYFQKTGSPQPSFASNGPLDIIPDDDLGLQRVRAELVDASRRIADLAAGNVRLSTENFVFGQYNAAVLRFVYRFNVPKHVPLEGSISFHDLAQTTGADVNILRRFVRYAYTIRLFRESSPDKVSHSNASHLLATQPNAWDALGHTTEDMFPGLPFIAECQEKWPGSVRPTETPLHLAFPHEISKDQTYFDWFAAHPQRAIRFGGTMNFLSLGGGFINDSQTTNNFDWTSLGAAQVVDIGGSRGHVSIAILRHAPQLTSIVQDRPEVVSQMEGKIPKDLTGRLTFEVANFFEPQPIKTADVYFFRRIFHDWSDDDSSRIIKNLVPSMKSGSRLVISEFVVKPPGQESMFEEKMTRCFDLQMLVALNGKERTLQDWKDVVELGSGGQLKFELCQGDLIAFKKK</sequence>
<dbReference type="EMBL" id="VIBQ01000141">
    <property type="protein sequence ID" value="KAB9006552.1"/>
    <property type="molecule type" value="Genomic_DNA"/>
</dbReference>
<dbReference type="Proteomes" id="UP000327013">
    <property type="component" value="Unassembled WGS sequence"/>
</dbReference>
<gene>
    <name evidence="5" type="ORF">FH972_026905</name>
</gene>
<dbReference type="InterPro" id="IPR016461">
    <property type="entry name" value="COMT-like"/>
</dbReference>
<dbReference type="Pfam" id="PF00891">
    <property type="entry name" value="Methyltransf_2"/>
    <property type="match status" value="1"/>
</dbReference>
<dbReference type="Gene3D" id="1.10.10.10">
    <property type="entry name" value="Winged helix-like DNA-binding domain superfamily/Winged helix DNA-binding domain"/>
    <property type="match status" value="1"/>
</dbReference>
<dbReference type="SUPFAM" id="SSF46785">
    <property type="entry name" value="Winged helix' DNA-binding domain"/>
    <property type="match status" value="1"/>
</dbReference>
<dbReference type="GO" id="GO:0008171">
    <property type="term" value="F:O-methyltransferase activity"/>
    <property type="evidence" value="ECO:0007669"/>
    <property type="project" value="InterPro"/>
</dbReference>
<dbReference type="AlphaFoldDB" id="A0A5N6L5D4"/>
<keyword evidence="3" id="KW-0949">S-adenosyl-L-methionine</keyword>
<feature type="domain" description="O-methyltransferase C-terminal" evidence="4">
    <location>
        <begin position="253"/>
        <end position="400"/>
    </location>
</feature>
<dbReference type="PANTHER" id="PTHR43712">
    <property type="entry name" value="PUTATIVE (AFU_ORTHOLOGUE AFUA_4G14580)-RELATED"/>
    <property type="match status" value="1"/>
</dbReference>
<dbReference type="Gene3D" id="3.40.50.150">
    <property type="entry name" value="Vaccinia Virus protein VP39"/>
    <property type="match status" value="1"/>
</dbReference>
<dbReference type="InterPro" id="IPR001077">
    <property type="entry name" value="COMT_C"/>
</dbReference>
<accession>A0A5N6L5D4</accession>
<name>A0A5N6L5D4_9ROSI</name>
<evidence type="ECO:0000259" key="4">
    <source>
        <dbReference type="Pfam" id="PF00891"/>
    </source>
</evidence>
<dbReference type="InterPro" id="IPR029063">
    <property type="entry name" value="SAM-dependent_MTases_sf"/>
</dbReference>
<keyword evidence="6" id="KW-1185">Reference proteome</keyword>
<comment type="caution">
    <text evidence="5">The sequence shown here is derived from an EMBL/GenBank/DDBJ whole genome shotgun (WGS) entry which is preliminary data.</text>
</comment>